<reference evidence="2 3" key="1">
    <citation type="journal article" date="2019" name="Int. J. Syst. Evol. Microbiol.">
        <title>The Global Catalogue of Microorganisms (GCM) 10K type strain sequencing project: providing services to taxonomists for standard genome sequencing and annotation.</title>
        <authorList>
            <consortium name="The Broad Institute Genomics Platform"/>
            <consortium name="The Broad Institute Genome Sequencing Center for Infectious Disease"/>
            <person name="Wu L."/>
            <person name="Ma J."/>
        </authorList>
    </citation>
    <scope>NUCLEOTIDE SEQUENCE [LARGE SCALE GENOMIC DNA]</scope>
    <source>
        <strain evidence="2 3">SYNS20</strain>
    </source>
</reference>
<dbReference type="Pfam" id="PF04014">
    <property type="entry name" value="MazE_antitoxin"/>
    <property type="match status" value="1"/>
</dbReference>
<dbReference type="SUPFAM" id="SSF89447">
    <property type="entry name" value="AbrB/MazE/MraZ-like"/>
    <property type="match status" value="1"/>
</dbReference>
<protein>
    <submittedName>
        <fullName evidence="2">PhoU domain-containing protein</fullName>
    </submittedName>
</protein>
<dbReference type="EMBL" id="JBHSWX010000012">
    <property type="protein sequence ID" value="MFC6786307.1"/>
    <property type="molecule type" value="Genomic_DNA"/>
</dbReference>
<comment type="caution">
    <text evidence="2">The sequence shown here is derived from an EMBL/GenBank/DDBJ whole genome shotgun (WGS) entry which is preliminary data.</text>
</comment>
<evidence type="ECO:0000259" key="1">
    <source>
        <dbReference type="SMART" id="SM00966"/>
    </source>
</evidence>
<name>A0ABD5TCK8_9EURY</name>
<proteinExistence type="predicted"/>
<dbReference type="PANTHER" id="PTHR42930:SF6">
    <property type="entry name" value="PHOSPHATE REGULATORY PROTEIN-LIKE PROTEIN"/>
    <property type="match status" value="1"/>
</dbReference>
<evidence type="ECO:0000313" key="3">
    <source>
        <dbReference type="Proteomes" id="UP001596443"/>
    </source>
</evidence>
<dbReference type="SMART" id="SM00966">
    <property type="entry name" value="SpoVT_AbrB"/>
    <property type="match status" value="1"/>
</dbReference>
<feature type="domain" description="SpoVT-AbrB" evidence="1">
    <location>
        <begin position="9"/>
        <end position="54"/>
    </location>
</feature>
<evidence type="ECO:0000313" key="2">
    <source>
        <dbReference type="EMBL" id="MFC6786307.1"/>
    </source>
</evidence>
<dbReference type="SUPFAM" id="SSF109755">
    <property type="entry name" value="PhoU-like"/>
    <property type="match status" value="1"/>
</dbReference>
<dbReference type="Pfam" id="PF01895">
    <property type="entry name" value="PhoU"/>
    <property type="match status" value="1"/>
</dbReference>
<dbReference type="PANTHER" id="PTHR42930">
    <property type="entry name" value="PHOSPHATE-SPECIFIC TRANSPORT SYSTEM ACCESSORY PROTEIN PHOU"/>
    <property type="match status" value="1"/>
</dbReference>
<dbReference type="InterPro" id="IPR026022">
    <property type="entry name" value="PhoU_dom"/>
</dbReference>
<dbReference type="Proteomes" id="UP001596443">
    <property type="component" value="Unassembled WGS sequence"/>
</dbReference>
<accession>A0ABD5TCK8</accession>
<sequence>MVETRKVQVTGGSTYTVSIPKGWATDNGVSAGTEVEFYPEGDSLFLTPVSDEGRTEGTLDIGDLEGDQLTRAVMTMYVSGFDVIALEAARITNDQRRTIRDSVQSLVGLEVLEETRDRIVIRDLLDSSELSIHNAVTRMRLIAVSMLEDAVDALTTGDEDMALDVIQRDDDVDRLYMVVSRIFRATLRTPKAAEDIGLSREVCFDYHSSARQLERVADHATKIAHLTLELLGSEAADAVGGEVPAPENGVDEVLPAEFNEALQTLDEDAREVVDRAMEALFAEDSDEATALANEARGAVLGVDQRAREIDELLRELDPARAQLLGLIVDSVSRSADYGGNIAETALQKAAPTP</sequence>
<dbReference type="InterPro" id="IPR007159">
    <property type="entry name" value="SpoVT-AbrB_dom"/>
</dbReference>
<dbReference type="RefSeq" id="WP_284063103.1">
    <property type="nucleotide sequence ID" value="NZ_CP126158.1"/>
</dbReference>
<dbReference type="InterPro" id="IPR028366">
    <property type="entry name" value="PhoU"/>
</dbReference>
<dbReference type="InterPro" id="IPR038078">
    <property type="entry name" value="PhoU-like_sf"/>
</dbReference>
<organism evidence="2 3">
    <name type="scientific">Halobaculum halobium</name>
    <dbReference type="NCBI Taxonomy" id="3032281"/>
    <lineage>
        <taxon>Archaea</taxon>
        <taxon>Methanobacteriati</taxon>
        <taxon>Methanobacteriota</taxon>
        <taxon>Stenosarchaea group</taxon>
        <taxon>Halobacteria</taxon>
        <taxon>Halobacteriales</taxon>
        <taxon>Haloferacaceae</taxon>
        <taxon>Halobaculum</taxon>
    </lineage>
</organism>
<dbReference type="InterPro" id="IPR037914">
    <property type="entry name" value="SpoVT-AbrB_sf"/>
</dbReference>
<dbReference type="Gene3D" id="1.20.58.220">
    <property type="entry name" value="Phosphate transport system protein phou homolog 2, domain 2"/>
    <property type="match status" value="2"/>
</dbReference>
<keyword evidence="3" id="KW-1185">Reference proteome</keyword>
<dbReference type="AlphaFoldDB" id="A0ABD5TCK8"/>
<gene>
    <name evidence="2" type="ORF">ACFQFD_09995</name>
</gene>
<dbReference type="GeneID" id="81209377"/>